<sequence length="307" mass="33762">MQTLYITHPACHLHEMGSWHPECPERLDAINDQFLASGIAGLLRSCEAREAGEADLLRVHTHAHLDFLKKHVPSSGYFEVDPDTYMNPHTLAAALAAAGAGLTAVDEIMNRQAQNAFCAVRPPGHHARPDQAMGFCFLNNIGVAVAYALEKYNLGKVAIIDFDVHHGNGTAEMFANDSRVLMCSFYQNLIFPNVHTEKKSENMLNIPVEAYATGEVVRKLISDHWLPRLQAFEPEFIFVSAGFDAHREDELAQLGLVENDYAWITEQIVAQAEASAQGRVVSFLEGGYNLSALGRSAVAHVKALAKL</sequence>
<reference evidence="3 4" key="1">
    <citation type="submission" date="2017-08" db="EMBL/GenBank/DDBJ databases">
        <title>Pusillimonas indicus sp. nov., a member of the family Alcaligenaceae isolated from surface seawater.</title>
        <authorList>
            <person name="Li J."/>
        </authorList>
    </citation>
    <scope>NUCLEOTIDE SEQUENCE [LARGE SCALE GENOMIC DNA]</scope>
    <source>
        <strain evidence="3 4">L52-1-41</strain>
    </source>
</reference>
<dbReference type="PRINTS" id="PR01270">
    <property type="entry name" value="HDASUPER"/>
</dbReference>
<dbReference type="Gene3D" id="3.40.800.20">
    <property type="entry name" value="Histone deacetylase domain"/>
    <property type="match status" value="1"/>
</dbReference>
<gene>
    <name evidence="3" type="ORF">CJP73_14595</name>
</gene>
<organism evidence="3 4">
    <name type="scientific">Neopusillimonas maritima</name>
    <dbReference type="NCBI Taxonomy" id="2026239"/>
    <lineage>
        <taxon>Bacteria</taxon>
        <taxon>Pseudomonadati</taxon>
        <taxon>Pseudomonadota</taxon>
        <taxon>Betaproteobacteria</taxon>
        <taxon>Burkholderiales</taxon>
        <taxon>Alcaligenaceae</taxon>
        <taxon>Neopusillimonas</taxon>
    </lineage>
</organism>
<accession>A0A3A1YQ10</accession>
<dbReference type="InterPro" id="IPR023696">
    <property type="entry name" value="Ureohydrolase_dom_sf"/>
</dbReference>
<proteinExistence type="inferred from homology"/>
<protein>
    <submittedName>
        <fullName evidence="3">Deacetylase</fullName>
    </submittedName>
</protein>
<comment type="similarity">
    <text evidence="1">Belongs to the histone deacetylase family.</text>
</comment>
<dbReference type="Proteomes" id="UP000266206">
    <property type="component" value="Unassembled WGS sequence"/>
</dbReference>
<evidence type="ECO:0000259" key="2">
    <source>
        <dbReference type="Pfam" id="PF00850"/>
    </source>
</evidence>
<dbReference type="InterPro" id="IPR037138">
    <property type="entry name" value="His_deacetylse_dom_sf"/>
</dbReference>
<dbReference type="GO" id="GO:0040029">
    <property type="term" value="P:epigenetic regulation of gene expression"/>
    <property type="evidence" value="ECO:0007669"/>
    <property type="project" value="TreeGrafter"/>
</dbReference>
<evidence type="ECO:0000313" key="3">
    <source>
        <dbReference type="EMBL" id="RIY39339.1"/>
    </source>
</evidence>
<dbReference type="PANTHER" id="PTHR10625:SF10">
    <property type="entry name" value="HISTONE DEACETYLASE HDAC1"/>
    <property type="match status" value="1"/>
</dbReference>
<dbReference type="EMBL" id="NQYH01000017">
    <property type="protein sequence ID" value="RIY39339.1"/>
    <property type="molecule type" value="Genomic_DNA"/>
</dbReference>
<dbReference type="SUPFAM" id="SSF52768">
    <property type="entry name" value="Arginase/deacetylase"/>
    <property type="match status" value="1"/>
</dbReference>
<dbReference type="RefSeq" id="WP_114421917.1">
    <property type="nucleotide sequence ID" value="NZ_NQYH01000017.1"/>
</dbReference>
<dbReference type="PANTHER" id="PTHR10625">
    <property type="entry name" value="HISTONE DEACETYLASE HDAC1-RELATED"/>
    <property type="match status" value="1"/>
</dbReference>
<evidence type="ECO:0000313" key="4">
    <source>
        <dbReference type="Proteomes" id="UP000266206"/>
    </source>
</evidence>
<dbReference type="InterPro" id="IPR000286">
    <property type="entry name" value="HDACs"/>
</dbReference>
<name>A0A3A1YQ10_9BURK</name>
<dbReference type="GO" id="GO:0004407">
    <property type="term" value="F:histone deacetylase activity"/>
    <property type="evidence" value="ECO:0007669"/>
    <property type="project" value="TreeGrafter"/>
</dbReference>
<evidence type="ECO:0000256" key="1">
    <source>
        <dbReference type="ARBA" id="ARBA00005947"/>
    </source>
</evidence>
<dbReference type="CDD" id="cd11599">
    <property type="entry name" value="HDAC_classII_2"/>
    <property type="match status" value="1"/>
</dbReference>
<feature type="domain" description="Histone deacetylase" evidence="2">
    <location>
        <begin position="20"/>
        <end position="304"/>
    </location>
</feature>
<dbReference type="OrthoDB" id="9808367at2"/>
<dbReference type="AlphaFoldDB" id="A0A3A1YQ10"/>
<comment type="caution">
    <text evidence="3">The sequence shown here is derived from an EMBL/GenBank/DDBJ whole genome shotgun (WGS) entry which is preliminary data.</text>
</comment>
<dbReference type="InterPro" id="IPR023801">
    <property type="entry name" value="His_deacetylse_dom"/>
</dbReference>
<dbReference type="Pfam" id="PF00850">
    <property type="entry name" value="Hist_deacetyl"/>
    <property type="match status" value="1"/>
</dbReference>